<proteinExistence type="predicted"/>
<dbReference type="InterPro" id="IPR013216">
    <property type="entry name" value="Methyltransf_11"/>
</dbReference>
<protein>
    <submittedName>
        <fullName evidence="2">UbiG</fullName>
    </submittedName>
</protein>
<dbReference type="AlphaFoldDB" id="A0AAW2YGQ1"/>
<dbReference type="SUPFAM" id="SSF53335">
    <property type="entry name" value="S-adenosyl-L-methionine-dependent methyltransferases"/>
    <property type="match status" value="2"/>
</dbReference>
<comment type="caution">
    <text evidence="2">The sequence shown here is derived from an EMBL/GenBank/DDBJ whole genome shotgun (WGS) entry which is preliminary data.</text>
</comment>
<sequence length="532" mass="61472">MNVRTIEDVLRWIVELRDKLCPTTSYNREARSNRILIEMGAGFGSKSTFFSRFSEDFELLVSIEEDEAFYKCLKNNVEVCNKSKYVEVVHSRALSWLTTNYNTTKYSKSLVYIDVERCCSLFNDQYMLFDNVRLVDVCSDLLSGKPINGSEPIHCPMVIVQFPRNESSNVISDLCENNTYTRHSFSDFILVALTPNVKKISASQRSKQRNDTSIPTVQDLIQFKTIWDSREDYRARIIQFIRGKLKFDFHMGERDQDTILRKLDDLILDNNKDTYVYQKLHDMLFKYSRKHERVGQGQGRSDNRVGEIVDLIPTDCNVTSLVDVGCAEGSITASLGASLKIQPSNIHGCDVRNVAAQEGFTFSRIDEDGGTLPYQSESHPLVVCLMVLHHIPNPSQTLMEIYRILKPGGYLLVREHDCQPEGLAMVLDVVHGLYSLSLKNPIEDPSFCDSYFAKYMTRKECMDMVMTNGFEHVPLKNEEVLDSKPVYNSRYREQKIKNPQRFYYVLFRKPEQKKRALEEHEDDVDHKKQKLN</sequence>
<organism evidence="2 3">
    <name type="scientific">Acrasis kona</name>
    <dbReference type="NCBI Taxonomy" id="1008807"/>
    <lineage>
        <taxon>Eukaryota</taxon>
        <taxon>Discoba</taxon>
        <taxon>Heterolobosea</taxon>
        <taxon>Tetramitia</taxon>
        <taxon>Eutetramitia</taxon>
        <taxon>Acrasidae</taxon>
        <taxon>Acrasis</taxon>
    </lineage>
</organism>
<feature type="domain" description="Methyltransferase type 11" evidence="1">
    <location>
        <begin position="322"/>
        <end position="413"/>
    </location>
</feature>
<dbReference type="CDD" id="cd02440">
    <property type="entry name" value="AdoMet_MTases"/>
    <property type="match status" value="1"/>
</dbReference>
<dbReference type="Pfam" id="PF08241">
    <property type="entry name" value="Methyltransf_11"/>
    <property type="match status" value="1"/>
</dbReference>
<accession>A0AAW2YGQ1</accession>
<dbReference type="GO" id="GO:0008757">
    <property type="term" value="F:S-adenosylmethionine-dependent methyltransferase activity"/>
    <property type="evidence" value="ECO:0007669"/>
    <property type="project" value="InterPro"/>
</dbReference>
<dbReference type="Gene3D" id="3.40.50.150">
    <property type="entry name" value="Vaccinia Virus protein VP39"/>
    <property type="match status" value="2"/>
</dbReference>
<reference evidence="2 3" key="1">
    <citation type="submission" date="2024-03" db="EMBL/GenBank/DDBJ databases">
        <title>The Acrasis kona genome and developmental transcriptomes reveal deep origins of eukaryotic multicellular pathways.</title>
        <authorList>
            <person name="Sheikh S."/>
            <person name="Fu C.-J."/>
            <person name="Brown M.W."/>
            <person name="Baldauf S.L."/>
        </authorList>
    </citation>
    <scope>NUCLEOTIDE SEQUENCE [LARGE SCALE GENOMIC DNA]</scope>
    <source>
        <strain evidence="2 3">ATCC MYA-3509</strain>
    </source>
</reference>
<evidence type="ECO:0000313" key="3">
    <source>
        <dbReference type="Proteomes" id="UP001431209"/>
    </source>
</evidence>
<name>A0AAW2YGQ1_9EUKA</name>
<dbReference type="PANTHER" id="PTHR43591">
    <property type="entry name" value="METHYLTRANSFERASE"/>
    <property type="match status" value="1"/>
</dbReference>
<keyword evidence="3" id="KW-1185">Reference proteome</keyword>
<gene>
    <name evidence="2" type="ORF">AKO1_004219</name>
</gene>
<evidence type="ECO:0000313" key="2">
    <source>
        <dbReference type="EMBL" id="KAL0476270.1"/>
    </source>
</evidence>
<dbReference type="EMBL" id="JAOPGA020000001">
    <property type="protein sequence ID" value="KAL0476270.1"/>
    <property type="molecule type" value="Genomic_DNA"/>
</dbReference>
<evidence type="ECO:0000259" key="1">
    <source>
        <dbReference type="Pfam" id="PF08241"/>
    </source>
</evidence>
<dbReference type="Proteomes" id="UP001431209">
    <property type="component" value="Unassembled WGS sequence"/>
</dbReference>
<dbReference type="InterPro" id="IPR029063">
    <property type="entry name" value="SAM-dependent_MTases_sf"/>
</dbReference>